<accession>A0A5C4SQL4</accession>
<comment type="caution">
    <text evidence="4">The sequence shown here is derived from an EMBL/GenBank/DDBJ whole genome shotgun (WGS) entry which is preliminary data.</text>
</comment>
<dbReference type="InterPro" id="IPR051012">
    <property type="entry name" value="CellSynth/LPSAsmb/PSIAsmb"/>
</dbReference>
<sequence length="1098" mass="126721">MEVKVWSEKVVIPTYEVGSPEKNPIFLEKRIYQGSSGKVYPYPVVEKISDEKIDKEWIACYLENDYIKIMILPELGGRVQMAFDKIKNRHFVYHNEVIKPALVGLTGPWISGGIEFNWPQHHRPSTYSPVDFSIEEHEDGSKTVWCSEIERMSRTKGMAGFRLYPNKAYLEINAKLYNRTSQPQSFLWWANPAVAVNDDYQSVFPPDVNAVFDHGKRDVSEFPIAKGEYYKFDYSPGTDISRYKNIPVPTSYMAIKSNYNFVGGYEHDSRGGLLHVANHHVSPGKKQWTWGSGDFGKAWDRNLTDENGPYIELMCGVYTDNQPDFSWLMPYEEKTFTQYFMPYQDLGVIKNASKDAMVNLEFLGELMAFKVYSTGVFKNATVKITYKGKVLFEEVTNLKPASVYSNEIRFDKNLDKNGYQISVRSESGITLIDWKVETQNEAEIPEAAKPAKDPKAIETNEELYLNGLHLEQYRHATYSPIPYYKEALRRDPEDIRCNNALGLWLLRNGQFEASKSYFQKAYERQILRNPNPYDGEPLFNLGLSLKYQGKLEEAYDAFYKSVWNSAYMDSGYFQIALLDTKKGDYTSALDTVDRSLVRNWHNHKARHLKVAILRNLSRTSEALALINDSITLDKFNFGMYFESYLLGNVEAIDPLKSLMRIDIHNYIEIALDYADAGLYSEAIELLDLGIGQQDVIYPMALYYKSWFLNLSGNIEEAVKTIEAAEKCDPSYCFPNRLEAVLALNNVIKLNPKVSKAPYYLGNLWYNFRQYDEAITSWELSVTNFAGFPTVQRNLALAYYNKLKDANRAFEFMERAFNLDQSDARVFMELDQLYKLLGKATDFRIDMYQAHSELVYQRDDLYIEYVYLHILTKDYLKAYNLLKNRIFHPWEGGEGKVTTAYVNSLLGLAQEAYNKEDYKTSIKYLQESKVFPHNLGEGKLTGAQENEIDYYLGCAYEKLGETEQSNFYWTLASEGLSDPAIAWFYNDQQPDTIYYQGLALLKLNNPEAAHSRFDKLINFGKTHLNDDIRVDYFAVSLPDLMVWEEDLNKKNKVHCNYMMALGSKGKQDFDSATKYFSAVKQLEEHHLGVAKNEILENQD</sequence>
<keyword evidence="2" id="KW-0802">TPR repeat</keyword>
<evidence type="ECO:0000259" key="3">
    <source>
        <dbReference type="Pfam" id="PF17128"/>
    </source>
</evidence>
<dbReference type="AlphaFoldDB" id="A0A5C4SQL4"/>
<dbReference type="PANTHER" id="PTHR45586">
    <property type="entry name" value="TPR REPEAT-CONTAINING PROTEIN PA4667"/>
    <property type="match status" value="1"/>
</dbReference>
<proteinExistence type="predicted"/>
<keyword evidence="1" id="KW-0677">Repeat</keyword>
<dbReference type="OrthoDB" id="174931at2"/>
<dbReference type="SMART" id="SM00028">
    <property type="entry name" value="TPR"/>
    <property type="match status" value="9"/>
</dbReference>
<reference evidence="4 5" key="1">
    <citation type="submission" date="2019-05" db="EMBL/GenBank/DDBJ databases">
        <title>Tamlana fucoidanivorans sp. nov., isolated from the surface of algae collected from Fujian province in China.</title>
        <authorList>
            <person name="Li J."/>
        </authorList>
    </citation>
    <scope>NUCLEOTIDE SEQUENCE [LARGE SCALE GENOMIC DNA]</scope>
    <source>
        <strain evidence="4 5">CW2-9</strain>
    </source>
</reference>
<dbReference type="EMBL" id="VDCS01000004">
    <property type="protein sequence ID" value="TNJ45844.1"/>
    <property type="molecule type" value="Genomic_DNA"/>
</dbReference>
<dbReference type="InterPro" id="IPR011990">
    <property type="entry name" value="TPR-like_helical_dom_sf"/>
</dbReference>
<name>A0A5C4SQL4_9FLAO</name>
<evidence type="ECO:0000256" key="1">
    <source>
        <dbReference type="ARBA" id="ARBA00022737"/>
    </source>
</evidence>
<dbReference type="Pfam" id="PF17128">
    <property type="entry name" value="DUF5107"/>
    <property type="match status" value="1"/>
</dbReference>
<dbReference type="Gene3D" id="1.25.40.10">
    <property type="entry name" value="Tetratricopeptide repeat domain"/>
    <property type="match status" value="4"/>
</dbReference>
<evidence type="ECO:0000313" key="5">
    <source>
        <dbReference type="Proteomes" id="UP000308713"/>
    </source>
</evidence>
<dbReference type="Proteomes" id="UP000308713">
    <property type="component" value="Unassembled WGS sequence"/>
</dbReference>
<dbReference type="PANTHER" id="PTHR45586:SF1">
    <property type="entry name" value="LIPOPOLYSACCHARIDE ASSEMBLY PROTEIN B"/>
    <property type="match status" value="1"/>
</dbReference>
<evidence type="ECO:0000313" key="4">
    <source>
        <dbReference type="EMBL" id="TNJ45844.1"/>
    </source>
</evidence>
<dbReference type="RefSeq" id="WP_139695530.1">
    <property type="nucleotide sequence ID" value="NZ_CP074074.1"/>
</dbReference>
<dbReference type="InterPro" id="IPR019734">
    <property type="entry name" value="TPR_rpt"/>
</dbReference>
<gene>
    <name evidence="4" type="ORF">FGF67_05545</name>
</gene>
<protein>
    <submittedName>
        <fullName evidence="4">DUF5107 domain-containing protein</fullName>
    </submittedName>
</protein>
<dbReference type="SUPFAM" id="SSF48452">
    <property type="entry name" value="TPR-like"/>
    <property type="match status" value="3"/>
</dbReference>
<keyword evidence="5" id="KW-1185">Reference proteome</keyword>
<dbReference type="InterPro" id="IPR033396">
    <property type="entry name" value="DUF5107"/>
</dbReference>
<feature type="domain" description="DUF5107" evidence="3">
    <location>
        <begin position="38"/>
        <end position="342"/>
    </location>
</feature>
<evidence type="ECO:0000256" key="2">
    <source>
        <dbReference type="ARBA" id="ARBA00022803"/>
    </source>
</evidence>
<organism evidence="4 5">
    <name type="scientific">Allotamlana fucoidanivorans</name>
    <dbReference type="NCBI Taxonomy" id="2583814"/>
    <lineage>
        <taxon>Bacteria</taxon>
        <taxon>Pseudomonadati</taxon>
        <taxon>Bacteroidota</taxon>
        <taxon>Flavobacteriia</taxon>
        <taxon>Flavobacteriales</taxon>
        <taxon>Flavobacteriaceae</taxon>
        <taxon>Allotamlana</taxon>
    </lineage>
</organism>